<keyword evidence="2" id="KW-1185">Reference proteome</keyword>
<evidence type="ECO:0000313" key="2">
    <source>
        <dbReference type="Proteomes" id="UP000294911"/>
    </source>
</evidence>
<name>A0A4R2R507_9PSEU</name>
<evidence type="ECO:0008006" key="3">
    <source>
        <dbReference type="Google" id="ProtNLM"/>
    </source>
</evidence>
<organism evidence="1 2">
    <name type="scientific">Tamaricihabitans halophyticus</name>
    <dbReference type="NCBI Taxonomy" id="1262583"/>
    <lineage>
        <taxon>Bacteria</taxon>
        <taxon>Bacillati</taxon>
        <taxon>Actinomycetota</taxon>
        <taxon>Actinomycetes</taxon>
        <taxon>Pseudonocardiales</taxon>
        <taxon>Pseudonocardiaceae</taxon>
        <taxon>Tamaricihabitans</taxon>
    </lineage>
</organism>
<dbReference type="Proteomes" id="UP000294911">
    <property type="component" value="Unassembled WGS sequence"/>
</dbReference>
<dbReference type="SUPFAM" id="SSF48150">
    <property type="entry name" value="DNA-glycosylase"/>
    <property type="match status" value="1"/>
</dbReference>
<gene>
    <name evidence="1" type="ORF">EV191_101976</name>
</gene>
<evidence type="ECO:0000313" key="1">
    <source>
        <dbReference type="EMBL" id="TCP57024.1"/>
    </source>
</evidence>
<reference evidence="1 2" key="1">
    <citation type="submission" date="2019-03" db="EMBL/GenBank/DDBJ databases">
        <title>Genomic Encyclopedia of Type Strains, Phase IV (KMG-IV): sequencing the most valuable type-strain genomes for metagenomic binning, comparative biology and taxonomic classification.</title>
        <authorList>
            <person name="Goeker M."/>
        </authorList>
    </citation>
    <scope>NUCLEOTIDE SEQUENCE [LARGE SCALE GENOMIC DNA]</scope>
    <source>
        <strain evidence="1 2">DSM 45765</strain>
    </source>
</reference>
<proteinExistence type="predicted"/>
<dbReference type="EMBL" id="SLXQ01000001">
    <property type="protein sequence ID" value="TCP57024.1"/>
    <property type="molecule type" value="Genomic_DNA"/>
</dbReference>
<dbReference type="AlphaFoldDB" id="A0A4R2R507"/>
<dbReference type="InterPro" id="IPR011257">
    <property type="entry name" value="DNA_glycosylase"/>
</dbReference>
<dbReference type="GO" id="GO:0006281">
    <property type="term" value="P:DNA repair"/>
    <property type="evidence" value="ECO:0007669"/>
    <property type="project" value="InterPro"/>
</dbReference>
<dbReference type="GO" id="GO:0003824">
    <property type="term" value="F:catalytic activity"/>
    <property type="evidence" value="ECO:0007669"/>
    <property type="project" value="InterPro"/>
</dbReference>
<protein>
    <recommendedName>
        <fullName evidence="3">Endonuclease III</fullName>
    </recommendedName>
</protein>
<sequence length="229" mass="24668">MLTPFMCGYNRGMANADQSTLVRDLLATAGRSYAAEAGIELTDKPAPLYQTMVLSLLLSTRIKASIAVAATHELVRSGLGTARKMRAASWQERVAALGRAHYVRYDESTATALGRGAQLLLDDYGGDPRRLRARAAGEPARVRELLRAFPRIGPVGADIFCREVQSIWPELRPYLDVKALDGARLLGLPTDAATLAPLVPGEDLARFAAALVRVALDKKLAGTLRQSNG</sequence>
<accession>A0A4R2R507</accession>
<comment type="caution">
    <text evidence="1">The sequence shown here is derived from an EMBL/GenBank/DDBJ whole genome shotgun (WGS) entry which is preliminary data.</text>
</comment>